<feature type="compositionally biased region" description="Basic and acidic residues" evidence="1">
    <location>
        <begin position="36"/>
        <end position="54"/>
    </location>
</feature>
<evidence type="ECO:0000313" key="5">
    <source>
        <dbReference type="Proteomes" id="UP000308133"/>
    </source>
</evidence>
<evidence type="ECO:0008006" key="6">
    <source>
        <dbReference type="Google" id="ProtNLM"/>
    </source>
</evidence>
<dbReference type="SUPFAM" id="SSF69047">
    <property type="entry name" value="Hypothetical protein YjbJ"/>
    <property type="match status" value="1"/>
</dbReference>
<dbReference type="STRING" id="40998.A0A2P8AJV5"/>
<comment type="caution">
    <text evidence="2">The sequence shown here is derived from an EMBL/GenBank/DDBJ whole genome shotgun (WGS) entry which is preliminary data.</text>
</comment>
<dbReference type="Proteomes" id="UP000243723">
    <property type="component" value="Unassembled WGS sequence"/>
</dbReference>
<evidence type="ECO:0000313" key="2">
    <source>
        <dbReference type="EMBL" id="PSK60758.1"/>
    </source>
</evidence>
<name>A0A2P8AJV5_9PEZI</name>
<proteinExistence type="predicted"/>
<feature type="compositionally biased region" description="Polar residues" evidence="1">
    <location>
        <begin position="65"/>
        <end position="87"/>
    </location>
</feature>
<sequence>MSQNNNNNPSTLGAAMDKVTGAAQSALGSITGNRVDQVEGDHKKDKADAKDEASHAGANIAGHSVSATGVTKNDPNRSDGSWNQTVGSGKETLGNLVGAEGLKQEGIRQNQEGKEQEARGQLSDLGQGIGDRVTGSVGGAIAGLTGNKTEQAARQQQHDEGKTRQRGVEADLDKKAPRE</sequence>
<dbReference type="EMBL" id="NHZQ01000003">
    <property type="protein sequence ID" value="PSK60758.1"/>
    <property type="molecule type" value="Genomic_DNA"/>
</dbReference>
<reference evidence="3 5" key="2">
    <citation type="submission" date="2018-02" db="EMBL/GenBank/DDBJ databases">
        <title>Draft genome sequences of Elsinoe sp., causing black scab on jojoba.</title>
        <authorList>
            <person name="Stodart B."/>
            <person name="Jeffress S."/>
            <person name="Ash G."/>
            <person name="Arun Chinnappa K."/>
        </authorList>
    </citation>
    <scope>NUCLEOTIDE SEQUENCE [LARGE SCALE GENOMIC DNA]</scope>
    <source>
        <strain evidence="3 5">Hillstone_2</strain>
    </source>
</reference>
<feature type="compositionally biased region" description="Basic and acidic residues" evidence="1">
    <location>
        <begin position="156"/>
        <end position="179"/>
    </location>
</feature>
<evidence type="ECO:0000256" key="1">
    <source>
        <dbReference type="SAM" id="MobiDB-lite"/>
    </source>
</evidence>
<reference evidence="2 4" key="1">
    <citation type="submission" date="2017-05" db="EMBL/GenBank/DDBJ databases">
        <title>Draft genome sequence of Elsinoe australis.</title>
        <authorList>
            <person name="Cheng Q."/>
        </authorList>
    </citation>
    <scope>NUCLEOTIDE SEQUENCE [LARGE SCALE GENOMIC DNA]</scope>
    <source>
        <strain evidence="2 4">NL1</strain>
    </source>
</reference>
<dbReference type="PANTHER" id="PTHR40460">
    <property type="entry name" value="CHROMOSOME 1, WHOLE GENOME SHOTGUN SEQUENCE"/>
    <property type="match status" value="1"/>
</dbReference>
<dbReference type="InterPro" id="IPR036629">
    <property type="entry name" value="YjbJ_sf"/>
</dbReference>
<evidence type="ECO:0000313" key="4">
    <source>
        <dbReference type="Proteomes" id="UP000243723"/>
    </source>
</evidence>
<organism evidence="2 4">
    <name type="scientific">Elsinoe australis</name>
    <dbReference type="NCBI Taxonomy" id="40998"/>
    <lineage>
        <taxon>Eukaryota</taxon>
        <taxon>Fungi</taxon>
        <taxon>Dikarya</taxon>
        <taxon>Ascomycota</taxon>
        <taxon>Pezizomycotina</taxon>
        <taxon>Dothideomycetes</taxon>
        <taxon>Dothideomycetidae</taxon>
        <taxon>Myriangiales</taxon>
        <taxon>Elsinoaceae</taxon>
        <taxon>Elsinoe</taxon>
    </lineage>
</organism>
<dbReference type="OrthoDB" id="5309565at2759"/>
<protein>
    <recommendedName>
        <fullName evidence="6">CsbD-like domain-containing protein</fullName>
    </recommendedName>
</protein>
<evidence type="ECO:0000313" key="3">
    <source>
        <dbReference type="EMBL" id="TKX23704.1"/>
    </source>
</evidence>
<dbReference type="PANTHER" id="PTHR40460:SF1">
    <property type="entry name" value="CSBD-LIKE DOMAIN-CONTAINING PROTEIN"/>
    <property type="match status" value="1"/>
</dbReference>
<feature type="compositionally biased region" description="Polar residues" evidence="1">
    <location>
        <begin position="25"/>
        <end position="34"/>
    </location>
</feature>
<dbReference type="EMBL" id="PTQR01000053">
    <property type="protein sequence ID" value="TKX23704.1"/>
    <property type="molecule type" value="Genomic_DNA"/>
</dbReference>
<keyword evidence="4" id="KW-1185">Reference proteome</keyword>
<dbReference type="Proteomes" id="UP000308133">
    <property type="component" value="Unassembled WGS sequence"/>
</dbReference>
<feature type="compositionally biased region" description="Polar residues" evidence="1">
    <location>
        <begin position="146"/>
        <end position="155"/>
    </location>
</feature>
<accession>A0A2P8AJV5</accession>
<gene>
    <name evidence="2" type="ORF">B9Z65_908</name>
    <name evidence="3" type="ORF">C1H76_4221</name>
</gene>
<feature type="compositionally biased region" description="Basic and acidic residues" evidence="1">
    <location>
        <begin position="102"/>
        <end position="118"/>
    </location>
</feature>
<feature type="region of interest" description="Disordered" evidence="1">
    <location>
        <begin position="25"/>
        <end position="179"/>
    </location>
</feature>
<dbReference type="AlphaFoldDB" id="A0A2P8AJV5"/>